<feature type="DNA-binding region" description="H-T-H motif" evidence="2">
    <location>
        <begin position="29"/>
        <end position="48"/>
    </location>
</feature>
<proteinExistence type="predicted"/>
<dbReference type="PANTHER" id="PTHR43479">
    <property type="entry name" value="ACREF/ENVCD OPERON REPRESSOR-RELATED"/>
    <property type="match status" value="1"/>
</dbReference>
<evidence type="ECO:0000313" key="5">
    <source>
        <dbReference type="EMBL" id="CUR40610.1"/>
    </source>
</evidence>
<protein>
    <submittedName>
        <fullName evidence="4">Transcriptional regulator, TetR family</fullName>
    </submittedName>
</protein>
<gene>
    <name evidence="5" type="ORF">LRLP16767_LR202_00669</name>
    <name evidence="4" type="ORF">LRLP16767_LR3C6_01711</name>
</gene>
<sequence>MDIRKINTLNRIKEGFITVLDTKKLSECTTNDIVNSAEISKKTFYNYYQNKQDLLHEIENELLEGLKEALIIDREELKDVKHLPGADEIKELAEVAFNHTLAFCNENKHTLSNLLSSNGDMQFYQMIVEVANNEFDARVPYLFGDINIKEANVKSPLPFSFIKTLYINTIVNLLMLWGAAPDSLSINEIKSIAGLIQTKSPVELIQIYKSYLNSTKK</sequence>
<dbReference type="PANTHER" id="PTHR43479:SF7">
    <property type="entry name" value="TETR-FAMILY TRANSCRIPTIONAL REGULATOR"/>
    <property type="match status" value="1"/>
</dbReference>
<reference evidence="4" key="1">
    <citation type="submission" date="2015-10" db="EMBL/GenBank/DDBJ databases">
        <authorList>
            <person name="Gilbert D.G."/>
        </authorList>
    </citation>
    <scope>NUCLEOTIDE SEQUENCE</scope>
    <source>
        <strain evidence="5">20-2</strain>
        <strain evidence="4">3c6</strain>
    </source>
</reference>
<dbReference type="SUPFAM" id="SSF46689">
    <property type="entry name" value="Homeodomain-like"/>
    <property type="match status" value="1"/>
</dbReference>
<evidence type="ECO:0000256" key="2">
    <source>
        <dbReference type="PROSITE-ProRule" id="PRU00335"/>
    </source>
</evidence>
<accession>A0A0U5JQX8</accession>
<dbReference type="AlphaFoldDB" id="A0A0U5JQX8"/>
<dbReference type="InterPro" id="IPR050624">
    <property type="entry name" value="HTH-type_Tx_Regulator"/>
</dbReference>
<dbReference type="EMBL" id="LN887481">
    <property type="protein sequence ID" value="CUR39744.1"/>
    <property type="molecule type" value="Genomic_DNA"/>
</dbReference>
<evidence type="ECO:0000313" key="4">
    <source>
        <dbReference type="EMBL" id="CUR39744.1"/>
    </source>
</evidence>
<dbReference type="Gene3D" id="1.10.357.10">
    <property type="entry name" value="Tetracycline Repressor, domain 2"/>
    <property type="match status" value="1"/>
</dbReference>
<evidence type="ECO:0000256" key="1">
    <source>
        <dbReference type="ARBA" id="ARBA00023125"/>
    </source>
</evidence>
<organism evidence="4">
    <name type="scientific">Limosilactobacillus reuteri</name>
    <name type="common">Lactobacillus reuteri</name>
    <dbReference type="NCBI Taxonomy" id="1598"/>
    <lineage>
        <taxon>Bacteria</taxon>
        <taxon>Bacillati</taxon>
        <taxon>Bacillota</taxon>
        <taxon>Bacilli</taxon>
        <taxon>Lactobacillales</taxon>
        <taxon>Lactobacillaceae</taxon>
        <taxon>Limosilactobacillus</taxon>
    </lineage>
</organism>
<dbReference type="GO" id="GO:0003677">
    <property type="term" value="F:DNA binding"/>
    <property type="evidence" value="ECO:0007669"/>
    <property type="project" value="UniProtKB-UniRule"/>
</dbReference>
<evidence type="ECO:0000313" key="6">
    <source>
        <dbReference type="Proteomes" id="UP000235484"/>
    </source>
</evidence>
<dbReference type="Pfam" id="PF00440">
    <property type="entry name" value="TetR_N"/>
    <property type="match status" value="1"/>
</dbReference>
<keyword evidence="1 2" id="KW-0238">DNA-binding</keyword>
<evidence type="ECO:0000259" key="3">
    <source>
        <dbReference type="PROSITE" id="PS50977"/>
    </source>
</evidence>
<dbReference type="InterPro" id="IPR001647">
    <property type="entry name" value="HTH_TetR"/>
</dbReference>
<dbReference type="Proteomes" id="UP000235484">
    <property type="component" value="Unassembled WGS sequence"/>
</dbReference>
<reference evidence="6" key="2">
    <citation type="submission" date="2015-10" db="EMBL/GenBank/DDBJ databases">
        <authorList>
            <person name="Crossman L.C."/>
        </authorList>
    </citation>
    <scope>NUCLEOTIDE SEQUENCE [LARGE SCALE GENOMIC DNA]</scope>
    <source>
        <strain evidence="6">20-2</strain>
    </source>
</reference>
<feature type="domain" description="HTH tetR-type" evidence="3">
    <location>
        <begin position="6"/>
        <end position="66"/>
    </location>
</feature>
<name>A0A0U5JQX8_LIMRT</name>
<dbReference type="InterPro" id="IPR009057">
    <property type="entry name" value="Homeodomain-like_sf"/>
</dbReference>
<dbReference type="RefSeq" id="WP_102816105.1">
    <property type="nucleotide sequence ID" value="NZ_CP179918.1"/>
</dbReference>
<dbReference type="EMBL" id="LN887557">
    <property type="protein sequence ID" value="CUR40610.1"/>
    <property type="molecule type" value="Genomic_DNA"/>
</dbReference>
<dbReference type="PROSITE" id="PS50977">
    <property type="entry name" value="HTH_TETR_2"/>
    <property type="match status" value="1"/>
</dbReference>